<feature type="transmembrane region" description="Helical" evidence="1">
    <location>
        <begin position="118"/>
        <end position="137"/>
    </location>
</feature>
<gene>
    <name evidence="2" type="ORF">C463_04204</name>
</gene>
<keyword evidence="1" id="KW-0812">Transmembrane</keyword>
<proteinExistence type="predicted"/>
<feature type="transmembrane region" description="Helical" evidence="1">
    <location>
        <begin position="12"/>
        <end position="32"/>
    </location>
</feature>
<reference evidence="2 3" key="1">
    <citation type="journal article" date="2014" name="PLoS Genet.">
        <title>Phylogenetically driven sequencing of extremely halophilic archaea reveals strategies for static and dynamic osmo-response.</title>
        <authorList>
            <person name="Becker E.A."/>
            <person name="Seitzer P.M."/>
            <person name="Tritt A."/>
            <person name="Larsen D."/>
            <person name="Krusor M."/>
            <person name="Yao A.I."/>
            <person name="Wu D."/>
            <person name="Madern D."/>
            <person name="Eisen J.A."/>
            <person name="Darling A.E."/>
            <person name="Facciotti M.T."/>
        </authorList>
    </citation>
    <scope>NUCLEOTIDE SEQUENCE [LARGE SCALE GENOMIC DNA]</scope>
    <source>
        <strain evidence="2 3">DSM 19288</strain>
    </source>
</reference>
<accession>M0EH37</accession>
<protein>
    <submittedName>
        <fullName evidence="2">Uncharacterized protein</fullName>
    </submittedName>
</protein>
<feature type="transmembrane region" description="Helical" evidence="1">
    <location>
        <begin position="52"/>
        <end position="71"/>
    </location>
</feature>
<dbReference type="Proteomes" id="UP000011586">
    <property type="component" value="Unassembled WGS sequence"/>
</dbReference>
<evidence type="ECO:0000256" key="1">
    <source>
        <dbReference type="SAM" id="Phobius"/>
    </source>
</evidence>
<name>M0EH37_9EURY</name>
<evidence type="ECO:0000313" key="3">
    <source>
        <dbReference type="Proteomes" id="UP000011586"/>
    </source>
</evidence>
<dbReference type="EMBL" id="AOJK01000021">
    <property type="protein sequence ID" value="ELZ46383.1"/>
    <property type="molecule type" value="Genomic_DNA"/>
</dbReference>
<sequence>MTTDRMVEQLTANLMQAFIYGLIAASISGFIFESGDSYTKTAWSGNEFAGKIEALPFFLTTFFLGLFIKYGEGMIGTEVTALTQSFVAGQRVGLILIAGMIAFNASIDNFRYADLKSIMVMGVGGVLFFRPEIIYVVA</sequence>
<comment type="caution">
    <text evidence="2">The sequence shown here is derived from an EMBL/GenBank/DDBJ whole genome shotgun (WGS) entry which is preliminary data.</text>
</comment>
<evidence type="ECO:0000313" key="2">
    <source>
        <dbReference type="EMBL" id="ELZ46383.1"/>
    </source>
</evidence>
<keyword evidence="3" id="KW-1185">Reference proteome</keyword>
<organism evidence="2 3">
    <name type="scientific">Halorubrum californiense DSM 19288</name>
    <dbReference type="NCBI Taxonomy" id="1227465"/>
    <lineage>
        <taxon>Archaea</taxon>
        <taxon>Methanobacteriati</taxon>
        <taxon>Methanobacteriota</taxon>
        <taxon>Stenosarchaea group</taxon>
        <taxon>Halobacteria</taxon>
        <taxon>Halobacteriales</taxon>
        <taxon>Haloferacaceae</taxon>
        <taxon>Halorubrum</taxon>
    </lineage>
</organism>
<keyword evidence="1" id="KW-1133">Transmembrane helix</keyword>
<feature type="transmembrane region" description="Helical" evidence="1">
    <location>
        <begin position="92"/>
        <end position="112"/>
    </location>
</feature>
<keyword evidence="1" id="KW-0472">Membrane</keyword>
<dbReference type="AlphaFoldDB" id="M0EH37"/>